<organism evidence="1">
    <name type="scientific">viral metagenome</name>
    <dbReference type="NCBI Taxonomy" id="1070528"/>
    <lineage>
        <taxon>unclassified sequences</taxon>
        <taxon>metagenomes</taxon>
        <taxon>organismal metagenomes</taxon>
    </lineage>
</organism>
<sequence>MWSKFVRKYLCFCITIYEEKQTRKIYKECFTSDYDEKEDIY</sequence>
<proteinExistence type="predicted"/>
<dbReference type="EMBL" id="MN739322">
    <property type="protein sequence ID" value="QHS98757.1"/>
    <property type="molecule type" value="Genomic_DNA"/>
</dbReference>
<accession>A0A6C0C2B8</accession>
<name>A0A6C0C2B8_9ZZZZ</name>
<protein>
    <submittedName>
        <fullName evidence="1">Uncharacterized protein</fullName>
    </submittedName>
</protein>
<reference evidence="1" key="1">
    <citation type="journal article" date="2020" name="Nature">
        <title>Giant virus diversity and host interactions through global metagenomics.</title>
        <authorList>
            <person name="Schulz F."/>
            <person name="Roux S."/>
            <person name="Paez-Espino D."/>
            <person name="Jungbluth S."/>
            <person name="Walsh D.A."/>
            <person name="Denef V.J."/>
            <person name="McMahon K.D."/>
            <person name="Konstantinidis K.T."/>
            <person name="Eloe-Fadrosh E.A."/>
            <person name="Kyrpides N.C."/>
            <person name="Woyke T."/>
        </authorList>
    </citation>
    <scope>NUCLEOTIDE SEQUENCE</scope>
    <source>
        <strain evidence="1">GVMAG-M-3300020185-18</strain>
    </source>
</reference>
<evidence type="ECO:0000313" key="1">
    <source>
        <dbReference type="EMBL" id="QHS98757.1"/>
    </source>
</evidence>
<dbReference type="AlphaFoldDB" id="A0A6C0C2B8"/>